<accession>A0A183GWN4</accession>
<reference evidence="2" key="1">
    <citation type="submission" date="2019-09" db="UniProtKB">
        <authorList>
            <consortium name="WormBaseParasite"/>
        </authorList>
    </citation>
    <scope>IDENTIFICATION</scope>
</reference>
<proteinExistence type="predicted"/>
<dbReference type="WBParaSite" id="HPBE_0002710401-mRNA-1">
    <property type="protein sequence ID" value="HPBE_0002710401-mRNA-1"/>
    <property type="gene ID" value="HPBE_0002710401"/>
</dbReference>
<evidence type="ECO:0000313" key="1">
    <source>
        <dbReference type="Proteomes" id="UP000050761"/>
    </source>
</evidence>
<dbReference type="Proteomes" id="UP000050761">
    <property type="component" value="Unassembled WGS sequence"/>
</dbReference>
<protein>
    <submittedName>
        <fullName evidence="2">Secreted protein</fullName>
    </submittedName>
</protein>
<sequence length="125" mass="14115">MCSFYNDRHKDTLHIDNVPPEILSYKPPQKIGIFYQIKLYDGTRIVVPELHITTTEFLNKNDFCCFDTKGKSVPVLITATTAKHGSSAFCRQHSCSKPTSPSVFCLYYSPVTTFDTETTSVIVRA</sequence>
<evidence type="ECO:0000313" key="2">
    <source>
        <dbReference type="WBParaSite" id="HPBE_0002710401-mRNA-1"/>
    </source>
</evidence>
<keyword evidence="1" id="KW-1185">Reference proteome</keyword>
<organism evidence="1 2">
    <name type="scientific">Heligmosomoides polygyrus</name>
    <name type="common">Parasitic roundworm</name>
    <dbReference type="NCBI Taxonomy" id="6339"/>
    <lineage>
        <taxon>Eukaryota</taxon>
        <taxon>Metazoa</taxon>
        <taxon>Ecdysozoa</taxon>
        <taxon>Nematoda</taxon>
        <taxon>Chromadorea</taxon>
        <taxon>Rhabditida</taxon>
        <taxon>Rhabditina</taxon>
        <taxon>Rhabditomorpha</taxon>
        <taxon>Strongyloidea</taxon>
        <taxon>Heligmosomidae</taxon>
        <taxon>Heligmosomoides</taxon>
    </lineage>
</organism>
<dbReference type="AlphaFoldDB" id="A0A183GWN4"/>
<name>A0A183GWN4_HELPZ</name>